<name>A0A836IKL5_9TRYP</name>
<keyword evidence="2 5" id="KW-0808">Transferase</keyword>
<evidence type="ECO:0000256" key="5">
    <source>
        <dbReference type="PROSITE-ProRule" id="PRU01023"/>
    </source>
</evidence>
<dbReference type="InterPro" id="IPR029063">
    <property type="entry name" value="SAM-dependent_MTases_sf"/>
</dbReference>
<evidence type="ECO:0000256" key="6">
    <source>
        <dbReference type="SAM" id="MobiDB-lite"/>
    </source>
</evidence>
<feature type="binding site" evidence="5">
    <location>
        <begin position="310"/>
        <end position="316"/>
    </location>
    <ligand>
        <name>S-adenosyl-L-methionine</name>
        <dbReference type="ChEBI" id="CHEBI:59789"/>
    </ligand>
</feature>
<keyword evidence="9" id="KW-1185">Reference proteome</keyword>
<dbReference type="SUPFAM" id="SSF53335">
    <property type="entry name" value="S-adenosyl-L-methionine-dependent methyltransferases"/>
    <property type="match status" value="1"/>
</dbReference>
<accession>A0A836IKL5</accession>
<feature type="compositionally biased region" description="Polar residues" evidence="6">
    <location>
        <begin position="183"/>
        <end position="198"/>
    </location>
</feature>
<evidence type="ECO:0000256" key="3">
    <source>
        <dbReference type="ARBA" id="ARBA00022691"/>
    </source>
</evidence>
<organism evidence="8 9">
    <name type="scientific">Porcisia hertigi</name>
    <dbReference type="NCBI Taxonomy" id="2761500"/>
    <lineage>
        <taxon>Eukaryota</taxon>
        <taxon>Discoba</taxon>
        <taxon>Euglenozoa</taxon>
        <taxon>Kinetoplastea</taxon>
        <taxon>Metakinetoplastina</taxon>
        <taxon>Trypanosomatida</taxon>
        <taxon>Trypanosomatidae</taxon>
        <taxon>Leishmaniinae</taxon>
        <taxon>Porcisia</taxon>
    </lineage>
</organism>
<comment type="similarity">
    <text evidence="5">Belongs to the class I-like SAM-binding methyltransferase superfamily. RsmB/NOP family.</text>
</comment>
<feature type="domain" description="SAM-dependent MTase RsmB/NOP-type" evidence="7">
    <location>
        <begin position="207"/>
        <end position="540"/>
    </location>
</feature>
<evidence type="ECO:0000256" key="4">
    <source>
        <dbReference type="ARBA" id="ARBA00022884"/>
    </source>
</evidence>
<proteinExistence type="inferred from homology"/>
<feature type="binding site" evidence="5">
    <location>
        <position position="370"/>
    </location>
    <ligand>
        <name>S-adenosyl-L-methionine</name>
        <dbReference type="ChEBI" id="CHEBI:59789"/>
    </ligand>
</feature>
<evidence type="ECO:0000256" key="1">
    <source>
        <dbReference type="ARBA" id="ARBA00022603"/>
    </source>
</evidence>
<comment type="caution">
    <text evidence="8">The sequence shown here is derived from an EMBL/GenBank/DDBJ whole genome shotgun (WGS) entry which is preliminary data.</text>
</comment>
<protein>
    <recommendedName>
        <fullName evidence="7">SAM-dependent MTase RsmB/NOP-type domain-containing protein</fullName>
    </recommendedName>
</protein>
<evidence type="ECO:0000313" key="8">
    <source>
        <dbReference type="EMBL" id="KAG5507647.1"/>
    </source>
</evidence>
<dbReference type="GO" id="GO:0008173">
    <property type="term" value="F:RNA methyltransferase activity"/>
    <property type="evidence" value="ECO:0007669"/>
    <property type="project" value="InterPro"/>
</dbReference>
<dbReference type="EMBL" id="JAFJZO010000018">
    <property type="protein sequence ID" value="KAG5507647.1"/>
    <property type="molecule type" value="Genomic_DNA"/>
</dbReference>
<keyword evidence="4 5" id="KW-0694">RNA-binding</keyword>
<dbReference type="RefSeq" id="XP_067757962.1">
    <property type="nucleotide sequence ID" value="XM_067902545.1"/>
</dbReference>
<dbReference type="GO" id="GO:0001510">
    <property type="term" value="P:RNA methylation"/>
    <property type="evidence" value="ECO:0007669"/>
    <property type="project" value="InterPro"/>
</dbReference>
<dbReference type="AlphaFoldDB" id="A0A836IKL5"/>
<dbReference type="PROSITE" id="PS51686">
    <property type="entry name" value="SAM_MT_RSMB_NOP"/>
    <property type="match status" value="1"/>
</dbReference>
<dbReference type="InterPro" id="IPR023267">
    <property type="entry name" value="RCMT"/>
</dbReference>
<dbReference type="PRINTS" id="PR02008">
    <property type="entry name" value="RCMTFAMILY"/>
</dbReference>
<dbReference type="FunFam" id="3.40.50.150:FF:000677">
    <property type="entry name" value="Methyltransferase, putative"/>
    <property type="match status" value="1"/>
</dbReference>
<dbReference type="PANTHER" id="PTHR22808:SF10">
    <property type="entry name" value="PUTATIVE-RELATED"/>
    <property type="match status" value="1"/>
</dbReference>
<reference evidence="8 9" key="1">
    <citation type="submission" date="2021-02" db="EMBL/GenBank/DDBJ databases">
        <title>Porcisia hertigi Genome sequencing and assembly.</title>
        <authorList>
            <person name="Almutairi H."/>
            <person name="Gatherer D."/>
        </authorList>
    </citation>
    <scope>NUCLEOTIDE SEQUENCE [LARGE SCALE GENOMIC DNA]</scope>
    <source>
        <strain evidence="8 9">C119</strain>
    </source>
</reference>
<dbReference type="Pfam" id="PF01189">
    <property type="entry name" value="Methyltr_RsmB-F"/>
    <property type="match status" value="1"/>
</dbReference>
<evidence type="ECO:0000313" key="9">
    <source>
        <dbReference type="Proteomes" id="UP000674318"/>
    </source>
</evidence>
<dbReference type="InterPro" id="IPR001678">
    <property type="entry name" value="MeTrfase_RsmB-F_NOP2_dom"/>
</dbReference>
<dbReference type="Gene3D" id="3.40.50.150">
    <property type="entry name" value="Vaccinia Virus protein VP39"/>
    <property type="match status" value="1"/>
</dbReference>
<feature type="active site" description="Nucleophile" evidence="5">
    <location>
        <position position="453"/>
    </location>
</feature>
<dbReference type="GO" id="GO:0003723">
    <property type="term" value="F:RNA binding"/>
    <property type="evidence" value="ECO:0007669"/>
    <property type="project" value="UniProtKB-UniRule"/>
</dbReference>
<keyword evidence="3 5" id="KW-0949">S-adenosyl-L-methionine</keyword>
<dbReference type="GeneID" id="94292622"/>
<feature type="region of interest" description="Disordered" evidence="6">
    <location>
        <begin position="175"/>
        <end position="198"/>
    </location>
</feature>
<keyword evidence="1 5" id="KW-0489">Methyltransferase</keyword>
<dbReference type="PANTHER" id="PTHR22808">
    <property type="entry name" value="NCL1 YEAST -RELATED NOL1/NOP2/FMU SUN DOMAIN-CONTAINING"/>
    <property type="match status" value="1"/>
</dbReference>
<gene>
    <name evidence="8" type="ORF">JKF63_06596</name>
</gene>
<feature type="binding site" evidence="5">
    <location>
        <position position="400"/>
    </location>
    <ligand>
        <name>S-adenosyl-L-methionine</name>
        <dbReference type="ChEBI" id="CHEBI:59789"/>
    </ligand>
</feature>
<dbReference type="KEGG" id="phet:94292622"/>
<sequence>MKRREQRRHRERAQLPPALINLAQLIPTDEDARSYLVREYAHTAQDSAESHISCAGAGSGHGVDASDAWIYGSGIQKLLSALGEEACPDGAFDVVRITRRVPRSQSTVDRINVAELCFALSQVSGPVSVHERRCTAAAAGPLDETVPLLQYYRGSRFEAIVHGEDPSSAVARLAAAEAAPPSEVNSKQSETTSNGSSKNVGSEWLAFVQSISTPLPMTLRLHHSERVLEALATRILRSPEVAAVVSPVASFPPNSGLYSCSNSDYHSHKRVEYICRTLHAASAVSFQEVVSAIPVFVLDVQPQHTVIDLCAAPGSKTLQALDAMLGSGWSAYVCQGVLIANEKDRVKATQTLPARLKRYHAPNVMTTRCDGMQWPRLYLDDPANPSTEPQERLFDRIVCDVPCSGDGTIRKERSVATTWSASYVKSLVPTQRALLLRGLELLATGGILVYSTCSMNPKEDEEVVCTGLGLFGDSVELIDVNEVLQQKGFRLHSTGGILSPNVEGLQPPVLPSTYDGRKVLRVMPHHDDTGGFFVAAFRKVKQVGWKAPTVVRPKLNQWTKGKLWAPVGVEDEVWVNISTFYGFDRYDTASFAYHDGAASSAGTGLIPLYHLNPNGGPTRRIVLATPALADMVLRTRPYKGPGVEVVSVGVRAFEAYDGNFLVTAACRWRAVVESASFLAPRFTARRLHLHVSKHKRILEDLLRNGHVYIREHWWTLLGGDPAVVAPNANPKALVKPGGLLEALLAQSNALTGTPAEEVTELLKSEVEVGCLLVGVISDELADASVGPWYMSATLSAHKLELAVDGSLRAFGLMTYFGVHNVERASLCGNTASDAIADVSPKDQAEDA</sequence>
<feature type="binding site" evidence="5">
    <location>
        <position position="342"/>
    </location>
    <ligand>
        <name>S-adenosyl-L-methionine</name>
        <dbReference type="ChEBI" id="CHEBI:59789"/>
    </ligand>
</feature>
<evidence type="ECO:0000259" key="7">
    <source>
        <dbReference type="PROSITE" id="PS51686"/>
    </source>
</evidence>
<dbReference type="InterPro" id="IPR049560">
    <property type="entry name" value="MeTrfase_RsmB-F_NOP2_cat"/>
</dbReference>
<dbReference type="Proteomes" id="UP000674318">
    <property type="component" value="Unassembled WGS sequence"/>
</dbReference>
<evidence type="ECO:0000256" key="2">
    <source>
        <dbReference type="ARBA" id="ARBA00022679"/>
    </source>
</evidence>
<dbReference type="OrthoDB" id="6093671at2759"/>